<dbReference type="InterPro" id="IPR056091">
    <property type="entry name" value="DUF7674"/>
</dbReference>
<dbReference type="EMBL" id="JBHDIY010000002">
    <property type="protein sequence ID" value="MFL4470341.1"/>
    <property type="molecule type" value="Genomic_DNA"/>
</dbReference>
<accession>A0ABW8UTA6</accession>
<evidence type="ECO:0000313" key="3">
    <source>
        <dbReference type="Proteomes" id="UP001627408"/>
    </source>
</evidence>
<gene>
    <name evidence="2" type="ORF">ACERZ8_10815</name>
</gene>
<protein>
    <recommendedName>
        <fullName evidence="1">DUF7674 domain-containing protein</fullName>
    </recommendedName>
</protein>
<organism evidence="2 3">
    <name type="scientific">Tateyamaria armeniaca</name>
    <dbReference type="NCBI Taxonomy" id="2518930"/>
    <lineage>
        <taxon>Bacteria</taxon>
        <taxon>Pseudomonadati</taxon>
        <taxon>Pseudomonadota</taxon>
        <taxon>Alphaproteobacteria</taxon>
        <taxon>Rhodobacterales</taxon>
        <taxon>Roseobacteraceae</taxon>
        <taxon>Tateyamaria</taxon>
    </lineage>
</organism>
<proteinExistence type="predicted"/>
<evidence type="ECO:0000259" key="1">
    <source>
        <dbReference type="Pfam" id="PF24722"/>
    </source>
</evidence>
<evidence type="ECO:0000313" key="2">
    <source>
        <dbReference type="EMBL" id="MFL4470341.1"/>
    </source>
</evidence>
<dbReference type="Proteomes" id="UP001627408">
    <property type="component" value="Unassembled WGS sequence"/>
</dbReference>
<feature type="domain" description="DUF7674" evidence="1">
    <location>
        <begin position="31"/>
        <end position="141"/>
    </location>
</feature>
<comment type="caution">
    <text evidence="2">The sequence shown here is derived from an EMBL/GenBank/DDBJ whole genome shotgun (WGS) entry which is preliminary data.</text>
</comment>
<dbReference type="Pfam" id="PF24722">
    <property type="entry name" value="DUF7674"/>
    <property type="match status" value="1"/>
</dbReference>
<dbReference type="RefSeq" id="WP_407592199.1">
    <property type="nucleotide sequence ID" value="NZ_JBHDIY010000002.1"/>
</dbReference>
<keyword evidence="3" id="KW-1185">Reference proteome</keyword>
<reference evidence="2 3" key="1">
    <citation type="submission" date="2024-08" db="EMBL/GenBank/DDBJ databases">
        <title>Tateyamaria sp. nov., isolated from marine algae.</title>
        <authorList>
            <person name="Choi B.J."/>
            <person name="Kim J.M."/>
            <person name="Lee J.K."/>
            <person name="Choi D.G."/>
            <person name="Bayburt H."/>
            <person name="Baek J.H."/>
            <person name="Han D.M."/>
            <person name="Jeon C.O."/>
        </authorList>
    </citation>
    <scope>NUCLEOTIDE SEQUENCE [LARGE SCALE GENOMIC DNA]</scope>
    <source>
        <strain evidence="2 3">KMU-156</strain>
    </source>
</reference>
<name>A0ABW8UTA6_9RHOB</name>
<sequence length="149" mass="17077">MTNAAQRTNVRKAVPLKVTDEVRMSVLEMYHDFRKRFPEMTQVTDARHIKVWDSVDDETAFSWFESLAGAINDQMGAAKKGTDLTSVFSFFERELQGSDMEVKNCIDVSFVENLFWEVQPISAAKAWDAMPNSMRQMYLSFHGQPPTIT</sequence>